<feature type="transmembrane region" description="Helical" evidence="6">
    <location>
        <begin position="85"/>
        <end position="108"/>
    </location>
</feature>
<keyword evidence="8" id="KW-1185">Reference proteome</keyword>
<reference evidence="7 8" key="1">
    <citation type="submission" date="2021-03" db="EMBL/GenBank/DDBJ databases">
        <title>Sequencing the genomes of 1000 actinobacteria strains.</title>
        <authorList>
            <person name="Klenk H.-P."/>
        </authorList>
    </citation>
    <scope>NUCLEOTIDE SEQUENCE [LARGE SCALE GENOMIC DNA]</scope>
    <source>
        <strain evidence="7 8">DSM 46670</strain>
    </source>
</reference>
<dbReference type="EMBL" id="JAGINW010000001">
    <property type="protein sequence ID" value="MBP2327037.1"/>
    <property type="molecule type" value="Genomic_DNA"/>
</dbReference>
<feature type="transmembrane region" description="Helical" evidence="6">
    <location>
        <begin position="218"/>
        <end position="238"/>
    </location>
</feature>
<protein>
    <submittedName>
        <fullName evidence="7">Branched-chain amino acid transport system permease protein</fullName>
    </submittedName>
</protein>
<keyword evidence="3 6" id="KW-0812">Transmembrane</keyword>
<evidence type="ECO:0000256" key="6">
    <source>
        <dbReference type="SAM" id="Phobius"/>
    </source>
</evidence>
<dbReference type="Pfam" id="PF02653">
    <property type="entry name" value="BPD_transp_2"/>
    <property type="match status" value="1"/>
</dbReference>
<dbReference type="PANTHER" id="PTHR30482">
    <property type="entry name" value="HIGH-AFFINITY BRANCHED-CHAIN AMINO ACID TRANSPORT SYSTEM PERMEASE"/>
    <property type="match status" value="1"/>
</dbReference>
<keyword evidence="2" id="KW-1003">Cell membrane</keyword>
<evidence type="ECO:0000256" key="5">
    <source>
        <dbReference type="ARBA" id="ARBA00023136"/>
    </source>
</evidence>
<feature type="transmembrane region" description="Helical" evidence="6">
    <location>
        <begin position="115"/>
        <end position="132"/>
    </location>
</feature>
<evidence type="ECO:0000313" key="7">
    <source>
        <dbReference type="EMBL" id="MBP2327037.1"/>
    </source>
</evidence>
<gene>
    <name evidence="7" type="ORF">JOF56_007422</name>
</gene>
<dbReference type="InterPro" id="IPR043428">
    <property type="entry name" value="LivM-like"/>
</dbReference>
<accession>A0ABS4TRK9</accession>
<dbReference type="Proteomes" id="UP001519332">
    <property type="component" value="Unassembled WGS sequence"/>
</dbReference>
<dbReference type="InterPro" id="IPR001851">
    <property type="entry name" value="ABC_transp_permease"/>
</dbReference>
<evidence type="ECO:0000256" key="1">
    <source>
        <dbReference type="ARBA" id="ARBA00004651"/>
    </source>
</evidence>
<comment type="subcellular location">
    <subcellularLocation>
        <location evidence="1">Cell membrane</location>
        <topology evidence="1">Multi-pass membrane protein</topology>
    </subcellularLocation>
</comment>
<keyword evidence="4 6" id="KW-1133">Transmembrane helix</keyword>
<comment type="caution">
    <text evidence="7">The sequence shown here is derived from an EMBL/GenBank/DDBJ whole genome shotgun (WGS) entry which is preliminary data.</text>
</comment>
<dbReference type="CDD" id="cd06581">
    <property type="entry name" value="TM_PBP1_LivM_like"/>
    <property type="match status" value="1"/>
</dbReference>
<sequence length="332" mass="35897">MTVATPWRRHLFVLLAVTVIAAPLPLITPDAQEAVAVRVLIFALMAVGWNLMSGFGGMFNFGNAAFFGLGAYADAYLLVEHGISPWIAMIVGAILAAAFAALLGFLTFRYRVKGAYFALATFAFAEMLRLIAVNSDLVNRAVGYNIPLLTESSWWMLQFEAGDARYYWIGLALLVLSLLATIGYLRSRSGQFTIAIRDDETAAQSLGIDVLRYRLTTMALSAAITSIAGAFYAQYYLFVNPDLAFGPSQSIQSILPAVVGGVGTVWGPVIGALVLGPLSDITATVLRAPPEFLSLLAGRNGMDVILYAVLLIVIMILMPKGIYGTIRDRVRR</sequence>
<organism evidence="7 8">
    <name type="scientific">Kibdelosporangium banguiense</name>
    <dbReference type="NCBI Taxonomy" id="1365924"/>
    <lineage>
        <taxon>Bacteria</taxon>
        <taxon>Bacillati</taxon>
        <taxon>Actinomycetota</taxon>
        <taxon>Actinomycetes</taxon>
        <taxon>Pseudonocardiales</taxon>
        <taxon>Pseudonocardiaceae</taxon>
        <taxon>Kibdelosporangium</taxon>
    </lineage>
</organism>
<feature type="transmembrane region" description="Helical" evidence="6">
    <location>
        <begin position="304"/>
        <end position="323"/>
    </location>
</feature>
<evidence type="ECO:0000256" key="4">
    <source>
        <dbReference type="ARBA" id="ARBA00022989"/>
    </source>
</evidence>
<keyword evidence="5 6" id="KW-0472">Membrane</keyword>
<evidence type="ECO:0000256" key="2">
    <source>
        <dbReference type="ARBA" id="ARBA00022475"/>
    </source>
</evidence>
<feature type="transmembrane region" description="Helical" evidence="6">
    <location>
        <begin position="34"/>
        <end position="52"/>
    </location>
</feature>
<evidence type="ECO:0000313" key="8">
    <source>
        <dbReference type="Proteomes" id="UP001519332"/>
    </source>
</evidence>
<dbReference type="RefSeq" id="WP_209644036.1">
    <property type="nucleotide sequence ID" value="NZ_JAGINW010000001.1"/>
</dbReference>
<evidence type="ECO:0000256" key="3">
    <source>
        <dbReference type="ARBA" id="ARBA00022692"/>
    </source>
</evidence>
<feature type="transmembrane region" description="Helical" evidence="6">
    <location>
        <begin position="12"/>
        <end position="28"/>
    </location>
</feature>
<feature type="transmembrane region" description="Helical" evidence="6">
    <location>
        <begin position="166"/>
        <end position="185"/>
    </location>
</feature>
<name>A0ABS4TRK9_9PSEU</name>
<proteinExistence type="predicted"/>
<dbReference type="PANTHER" id="PTHR30482:SF10">
    <property type="entry name" value="HIGH-AFFINITY BRANCHED-CHAIN AMINO ACID TRANSPORT PROTEIN BRAE"/>
    <property type="match status" value="1"/>
</dbReference>